<reference evidence="4 7" key="4">
    <citation type="journal article" date="2024" name="Microbiol. Resour. Announc.">
        <title>Genome annotations for the ascomycete fungi Trichoderma harzianum, Trichoderma aggressivum, and Purpureocillium lilacinum.</title>
        <authorList>
            <person name="Beijen E.P.W."/>
            <person name="Ohm R.A."/>
        </authorList>
    </citation>
    <scope>NUCLEOTIDE SEQUENCE [LARGE SCALE GENOMIC DNA]</scope>
    <source>
        <strain evidence="4 7">CBS 150709</strain>
    </source>
</reference>
<evidence type="ECO:0000313" key="7">
    <source>
        <dbReference type="Proteomes" id="UP001287286"/>
    </source>
</evidence>
<accession>A0A2U3E921</accession>
<evidence type="ECO:0000313" key="5">
    <source>
        <dbReference type="EMBL" id="PWI71011.1"/>
    </source>
</evidence>
<feature type="compositionally biased region" description="Acidic residues" evidence="2">
    <location>
        <begin position="985"/>
        <end position="995"/>
    </location>
</feature>
<feature type="region of interest" description="Disordered" evidence="2">
    <location>
        <begin position="1825"/>
        <end position="1845"/>
    </location>
</feature>
<dbReference type="GO" id="GO:0015631">
    <property type="term" value="F:tubulin binding"/>
    <property type="evidence" value="ECO:0007669"/>
    <property type="project" value="TreeGrafter"/>
</dbReference>
<dbReference type="PANTHER" id="PTHR28190">
    <property type="entry name" value="NUCLEAR MIGRATION PROTEIN NUM1"/>
    <property type="match status" value="1"/>
</dbReference>
<evidence type="ECO:0000259" key="3">
    <source>
        <dbReference type="PROSITE" id="PS50003"/>
    </source>
</evidence>
<feature type="region of interest" description="Disordered" evidence="2">
    <location>
        <begin position="944"/>
        <end position="967"/>
    </location>
</feature>
<feature type="region of interest" description="Disordered" evidence="2">
    <location>
        <begin position="2149"/>
        <end position="2186"/>
    </location>
</feature>
<dbReference type="CDD" id="cd13365">
    <property type="entry name" value="PH_PLC_plant-like"/>
    <property type="match status" value="1"/>
</dbReference>
<feature type="region of interest" description="Disordered" evidence="2">
    <location>
        <begin position="980"/>
        <end position="1149"/>
    </location>
</feature>
<feature type="region of interest" description="Disordered" evidence="2">
    <location>
        <begin position="2009"/>
        <end position="2112"/>
    </location>
</feature>
<dbReference type="InterPro" id="IPR024774">
    <property type="entry name" value="PH_dom-Mcp5-type"/>
</dbReference>
<dbReference type="EMBL" id="LCWV01000008">
    <property type="protein sequence ID" value="PWI71011.1"/>
    <property type="molecule type" value="Genomic_DNA"/>
</dbReference>
<feature type="compositionally biased region" description="Polar residues" evidence="2">
    <location>
        <begin position="1092"/>
        <end position="1102"/>
    </location>
</feature>
<dbReference type="SUPFAM" id="SSF50729">
    <property type="entry name" value="PH domain-like"/>
    <property type="match status" value="1"/>
</dbReference>
<feature type="coiled-coil region" evidence="1">
    <location>
        <begin position="784"/>
        <end position="850"/>
    </location>
</feature>
<gene>
    <name evidence="5" type="ORF">PCL_12379</name>
    <name evidence="4" type="ORF">Purlil1_7233</name>
</gene>
<sequence>MVECGAHYHARIEPPGGGDDVQIGHLISGISKRARKKGTSDSARARVRARDGQATAPALVGCAPHMPITITTRSAESRSQRWRDLWAAAAAVASAMESSAASRDALDGQMARDTQVQKTLRRIAAPFDERWSARPSSFTGRVERSTEDQGRMSNPSRGEWAVVKMSKISVIPASLLCVHAATSRPAIFSFDQRGPARLDSRAAGRPFLWVPKLPCLNSSRASHPLGCSHRPTRPLQPRARLRLCLCHSLPRSTCLAAADDKFQVESSQAAYLRLEVTASTTAPFGGCVTHSCLESAEARPGQAPILLASPVSLQHPVLALLIRHPHRISGTKLRVPDLRVSTPASLRHPANHSLRCARGPPFLPPRNTPAHRRRDLGTFVSFAILAELFLFLVGSFSPASPAAVPLLRAAVDTTFSNYSPVLHEGPRSLRSAARLPASPCSRSQGPTQGSTPPPPSPSRFIACSHRPPACCTYSWEFVALVATADGLSCDTLFVRMTSSLASEERPTLPAPGEAAGDPFVANTPGAPHHRFSSFDHELFASGPGSSPTQAKRALEAHLAETDRRLDEAGKLGTALVSQRKALAERLQEVEKLQKEGELGPDLRKKLVEIEREFNDLARESARVFLPKQRIPSNEANPGSPFVPEARSGRRSVSPSKFESHATGSPTKLSVPNRKLRNQPSNRVHDIEFAAEISTSLIAQVRSLQTLLSEREEEVKTLQTDRTKLEIESESLQQRLKTLDESEHRYKEENWNLETRLQEYSSLQREAADREKKLTQALGLSNAEKNTAQKELDEVKLSHAKLAEEHAATVKHHDIELGTAKRSMVMAEGERSAMQRKIDDLTSQNQELAKAFSLQRGRATEREPASGLSDEEFDTAADNITPEHSPPPSPIKGTPRHAMLETETIKTSLQHAQRTIQNQRSQLHREKTEKLELRRIIQDLRDDLEKARNDSGSAATSRRSRKVDSKEFKKSNRLLGSFRSSRQEIVVDDPEWEDNPEVSPGRSSASTIPSQGQLATSRTDTSDQFETANEASESAFETANERATETEEFQTGNEGFSDSDDDAATETESPSRGFGRMRQPPSLPAGLARHTNRNSFHSTASTSADEDDVAELRTPTTRLSSQRSRVRLTHGSLSRSSRQTSEEPNLQSSPASFASIGAAQAGQSLFAELQDYGGSDDDSLIGTPMTRRSVRSGTPGSVRRTLSPAPAVPELPRVIMVDSGVMTDPVRITSEVYTEALQRPVSVQSVVNAPPGQTSGVWGTNRGLDADVSRPLSTLSYSDAGAQYEHDIAEKLAQFPVPPTSPPQIPPTPPALGLSMIRSEAVEPREEPVVLPTPPSLRMSSLAMQQVEPVAEPEVPAPVLSLSSIVAQGLYPVMEPVSPPPALTMAPMLTEVVEPVAAPPPSLTFSTITAEAVEPKAEPEPLALPLPPVPQPPVLSISSIMAENVQPISEPEVVIRAPPLTLSSIHAEELQPREEPIVDPIQAPLSFSGIATQHVEPVSEPQPSPPALTLSSIVAEHMHPVMEPPPVPPALALSAISAEYVEPVSTPPTLPALPSFGFSGIESVETRPMSPRSPRRDGFILPRDEACHFTETGMPKTPPSAKMHRATGGRSNRNDSPLIAEDETRQSPREVPEVSTTPESQRPFKEISSNSALRPSRKPPVTTSDQGAQTALTAGAIDKLLMDGTREANRHVKQASVDSVPSPDTTGTVRVYRSQESFDSVGRGNAIDDVAFEAVPPFRPGSAASGKGSIQGAPPLPSNHRQVIDAARSGSSRGQPGAMGPPLFPASAMKQRPHTPSMQRPPSATSGRGTPTPRVIHAGSVAGQAGLQSPTRLTARSRQSSVSSFASELDTRFNMRPGEMGMGPTGFSPNTDPRMIQAITQTMIGEFLWKYTRKTIRGEMSENRHRRYFWVHPYTRTLNWSDRDPSTAGRTELRAKSVPIEAVRVVTDDNPMPPGLHRKSLIIISPGRTIKFTCTTGQRHETWFNALSYLLLRTDQQDQPEVDEAVDNITREDVDEFNPQSGQRRAVGNRPRAPPSLSSYNSRGSRNESPALGVSMNIPTLTPSTQRQSTTSGKTSTGTLSKLSGYWKTGGPRLSDTISSLRGRGPTNQNTGIYEASEVHDSAEDLREMIERQDREAHRLENVRACCDGKHDVGTLHHASKRGRGHPSHSHPASAASTPMASTRSRA</sequence>
<reference evidence="5" key="1">
    <citation type="submission" date="2015-05" db="EMBL/GenBank/DDBJ databases">
        <authorList>
            <person name="Wang D.B."/>
            <person name="Wang M."/>
        </authorList>
    </citation>
    <scope>NUCLEOTIDE SEQUENCE</scope>
    <source>
        <strain evidence="5">36-1</strain>
    </source>
</reference>
<feature type="region of interest" description="Disordered" evidence="2">
    <location>
        <begin position="1177"/>
        <end position="1203"/>
    </location>
</feature>
<protein>
    <submittedName>
        <fullName evidence="5">Anucleate primary sterigmata protein A</fullName>
    </submittedName>
</protein>
<feature type="region of interest" description="Disordered" evidence="2">
    <location>
        <begin position="1738"/>
        <end position="1813"/>
    </location>
</feature>
<feature type="region of interest" description="Disordered" evidence="2">
    <location>
        <begin position="432"/>
        <end position="459"/>
    </location>
</feature>
<feature type="compositionally biased region" description="Low complexity" evidence="2">
    <location>
        <begin position="1835"/>
        <end position="1845"/>
    </location>
</feature>
<dbReference type="Proteomes" id="UP000245956">
    <property type="component" value="Unassembled WGS sequence"/>
</dbReference>
<name>A0A2U3E921_PURLI</name>
<dbReference type="GO" id="GO:0005938">
    <property type="term" value="C:cell cortex"/>
    <property type="evidence" value="ECO:0007669"/>
    <property type="project" value="InterPro"/>
</dbReference>
<feature type="region of interest" description="Disordered" evidence="2">
    <location>
        <begin position="628"/>
        <end position="677"/>
    </location>
</feature>
<dbReference type="SMART" id="SM00233">
    <property type="entry name" value="PH"/>
    <property type="match status" value="1"/>
</dbReference>
<dbReference type="PANTHER" id="PTHR28190:SF1">
    <property type="entry name" value="NUCLEAR MIGRATION PROTEIN NUM1"/>
    <property type="match status" value="1"/>
</dbReference>
<feature type="compositionally biased region" description="Polar residues" evidence="2">
    <location>
        <begin position="1113"/>
        <end position="1122"/>
    </location>
</feature>
<reference evidence="4" key="3">
    <citation type="submission" date="2023-11" db="EMBL/GenBank/DDBJ databases">
        <authorList>
            <person name="Beijen E."/>
            <person name="Ohm R.A."/>
        </authorList>
    </citation>
    <scope>NUCLEOTIDE SEQUENCE</scope>
    <source>
        <strain evidence="4">CBS 150709</strain>
    </source>
</reference>
<dbReference type="InterPro" id="IPR001849">
    <property type="entry name" value="PH_domain"/>
</dbReference>
<feature type="region of interest" description="Disordered" evidence="2">
    <location>
        <begin position="851"/>
        <end position="871"/>
    </location>
</feature>
<evidence type="ECO:0000313" key="6">
    <source>
        <dbReference type="Proteomes" id="UP000245956"/>
    </source>
</evidence>
<dbReference type="GO" id="GO:0000226">
    <property type="term" value="P:microtubule cytoskeleton organization"/>
    <property type="evidence" value="ECO:0007669"/>
    <property type="project" value="TreeGrafter"/>
</dbReference>
<dbReference type="GO" id="GO:0032065">
    <property type="term" value="P:maintenance of protein location in cell cortex"/>
    <property type="evidence" value="ECO:0007669"/>
    <property type="project" value="InterPro"/>
</dbReference>
<feature type="compositionally biased region" description="Basic residues" evidence="2">
    <location>
        <begin position="2157"/>
        <end position="2168"/>
    </location>
</feature>
<keyword evidence="7" id="KW-1185">Reference proteome</keyword>
<feature type="compositionally biased region" description="Low complexity" evidence="2">
    <location>
        <begin position="2169"/>
        <end position="2186"/>
    </location>
</feature>
<dbReference type="InterPro" id="IPR053005">
    <property type="entry name" value="Nuclear_Pos-Cytoskel_Interact"/>
</dbReference>
<feature type="region of interest" description="Disordered" evidence="2">
    <location>
        <begin position="349"/>
        <end position="370"/>
    </location>
</feature>
<feature type="compositionally biased region" description="Polar residues" evidence="2">
    <location>
        <begin position="2035"/>
        <end position="2047"/>
    </location>
</feature>
<feature type="domain" description="PH" evidence="3">
    <location>
        <begin position="1880"/>
        <end position="1991"/>
    </location>
</feature>
<comment type="caution">
    <text evidence="5">The sequence shown here is derived from an EMBL/GenBank/DDBJ whole genome shotgun (WGS) entry which is preliminary data.</text>
</comment>
<feature type="compositionally biased region" description="Low complexity" evidence="2">
    <location>
        <begin position="2063"/>
        <end position="2083"/>
    </location>
</feature>
<feature type="coiled-coil region" evidence="1">
    <location>
        <begin position="700"/>
        <end position="748"/>
    </location>
</feature>
<organism evidence="5 6">
    <name type="scientific">Purpureocillium lilacinum</name>
    <name type="common">Paecilomyces lilacinus</name>
    <dbReference type="NCBI Taxonomy" id="33203"/>
    <lineage>
        <taxon>Eukaryota</taxon>
        <taxon>Fungi</taxon>
        <taxon>Dikarya</taxon>
        <taxon>Ascomycota</taxon>
        <taxon>Pezizomycotina</taxon>
        <taxon>Sordariomycetes</taxon>
        <taxon>Hypocreomycetidae</taxon>
        <taxon>Hypocreales</taxon>
        <taxon>Ophiocordycipitaceae</taxon>
        <taxon>Purpureocillium</taxon>
    </lineage>
</organism>
<evidence type="ECO:0000256" key="1">
    <source>
        <dbReference type="SAM" id="Coils"/>
    </source>
</evidence>
<feature type="compositionally biased region" description="Basic and acidic residues" evidence="2">
    <location>
        <begin position="141"/>
        <end position="150"/>
    </location>
</feature>
<reference evidence="5 6" key="2">
    <citation type="journal article" date="2016" name="Front. Microbiol.">
        <title>Genome and transcriptome sequences reveal the specific parasitism of the nematophagous Purpureocillium lilacinum 36-1.</title>
        <authorList>
            <person name="Xie J."/>
            <person name="Li S."/>
            <person name="Mo C."/>
            <person name="Xiao X."/>
            <person name="Peng D."/>
            <person name="Wang G."/>
            <person name="Xiao Y."/>
        </authorList>
    </citation>
    <scope>NUCLEOTIDE SEQUENCE [LARGE SCALE GENOMIC DNA]</scope>
    <source>
        <strain evidence="5 6">36-1</strain>
    </source>
</reference>
<dbReference type="PROSITE" id="PS50003">
    <property type="entry name" value="PH_DOMAIN"/>
    <property type="match status" value="1"/>
</dbReference>
<feature type="compositionally biased region" description="Basic and acidic residues" evidence="2">
    <location>
        <begin position="1621"/>
        <end position="1631"/>
    </location>
</feature>
<evidence type="ECO:0000313" key="4">
    <source>
        <dbReference type="EMBL" id="KAK4088354.1"/>
    </source>
</evidence>
<feature type="region of interest" description="Disordered" evidence="2">
    <location>
        <begin position="134"/>
        <end position="156"/>
    </location>
</feature>
<feature type="compositionally biased region" description="Polar residues" evidence="2">
    <location>
        <begin position="1793"/>
        <end position="1808"/>
    </location>
</feature>
<feature type="compositionally biased region" description="Polar residues" evidence="2">
    <location>
        <begin position="2095"/>
        <end position="2111"/>
    </location>
</feature>
<feature type="compositionally biased region" description="Polar residues" evidence="2">
    <location>
        <begin position="1000"/>
        <end position="1031"/>
    </location>
</feature>
<keyword evidence="1" id="KW-0175">Coiled coil</keyword>
<feature type="compositionally biased region" description="Polar residues" evidence="2">
    <location>
        <begin position="1130"/>
        <end position="1149"/>
    </location>
</feature>
<evidence type="ECO:0000256" key="2">
    <source>
        <dbReference type="SAM" id="MobiDB-lite"/>
    </source>
</evidence>
<feature type="region of interest" description="Disordered" evidence="2">
    <location>
        <begin position="1588"/>
        <end position="1668"/>
    </location>
</feature>
<dbReference type="GO" id="GO:0005543">
    <property type="term" value="F:phospholipid binding"/>
    <property type="evidence" value="ECO:0007669"/>
    <property type="project" value="InterPro"/>
</dbReference>
<dbReference type="EMBL" id="JAWRVI010000025">
    <property type="protein sequence ID" value="KAK4088354.1"/>
    <property type="molecule type" value="Genomic_DNA"/>
</dbReference>
<feature type="compositionally biased region" description="Polar residues" evidence="2">
    <location>
        <begin position="650"/>
        <end position="669"/>
    </location>
</feature>
<dbReference type="Pfam" id="PF12814">
    <property type="entry name" value="Mcp5_PH"/>
    <property type="match status" value="1"/>
</dbReference>
<dbReference type="Proteomes" id="UP001287286">
    <property type="component" value="Unassembled WGS sequence"/>
</dbReference>
<proteinExistence type="predicted"/>
<dbReference type="GO" id="GO:0005739">
    <property type="term" value="C:mitochondrion"/>
    <property type="evidence" value="ECO:0007669"/>
    <property type="project" value="TreeGrafter"/>
</dbReference>